<keyword evidence="2" id="KW-1185">Reference proteome</keyword>
<proteinExistence type="predicted"/>
<organism evidence="1 2">
    <name type="scientific">Pedobacter suwonensis</name>
    <dbReference type="NCBI Taxonomy" id="332999"/>
    <lineage>
        <taxon>Bacteria</taxon>
        <taxon>Pseudomonadati</taxon>
        <taxon>Bacteroidota</taxon>
        <taxon>Sphingobacteriia</taxon>
        <taxon>Sphingobacteriales</taxon>
        <taxon>Sphingobacteriaceae</taxon>
        <taxon>Pedobacter</taxon>
    </lineage>
</organism>
<name>A0A1I0U3U5_9SPHI</name>
<gene>
    <name evidence="1" type="ORF">SAMN04488511_11811</name>
</gene>
<evidence type="ECO:0000313" key="2">
    <source>
        <dbReference type="Proteomes" id="UP000198836"/>
    </source>
</evidence>
<protein>
    <submittedName>
        <fullName evidence="1">Uncharacterized protein</fullName>
    </submittedName>
</protein>
<accession>A0A1I0U3U5</accession>
<dbReference type="AlphaFoldDB" id="A0A1I0U3U5"/>
<sequence>MVQYLGTMKRFYYILFLSIGILACSKQNELGGGTDTETYTPCGTYKSDQKLYQGSKGGCFYYNSKGNKEYVERSACKC</sequence>
<dbReference type="Proteomes" id="UP000198836">
    <property type="component" value="Unassembled WGS sequence"/>
</dbReference>
<reference evidence="2" key="1">
    <citation type="submission" date="2016-10" db="EMBL/GenBank/DDBJ databases">
        <authorList>
            <person name="Varghese N."/>
            <person name="Submissions S."/>
        </authorList>
    </citation>
    <scope>NUCLEOTIDE SEQUENCE [LARGE SCALE GENOMIC DNA]</scope>
    <source>
        <strain evidence="2">DSM 18130</strain>
    </source>
</reference>
<evidence type="ECO:0000313" key="1">
    <source>
        <dbReference type="EMBL" id="SFA57816.1"/>
    </source>
</evidence>
<dbReference type="EMBL" id="FOJM01000018">
    <property type="protein sequence ID" value="SFA57816.1"/>
    <property type="molecule type" value="Genomic_DNA"/>
</dbReference>
<dbReference type="STRING" id="332999.SAMN04488511_11811"/>